<sequence length="1057" mass="113365">MSLPAAVRRVVGSGPRGTAKKAAGRGASVTLLLRTGLFDRSWYEAQAGRRFGTRPQAVLHYVQRGRFLGLSPCLLLEAEWYLPDRWGTALRDPLVHYLQVGQPAGASPHPLFDPLRWAERHPRAPAHRDGALGHFLATATPGTPLPAAVGAVGGRIPTWGEVLDDARARQRAWSRREQVRTAPRTSPDHDAAVDRAFVGRWSAPPASVEGGPAVTVVMPVRDRAVAVARAVASVRDQTTPAWQLVVVDDGSTDGTPEVLEALAREDPRIEVVRSAPAGVSAARNLGLARARGRYVAFLDSDNEWRPAFLQTAVAAMAGAGARAAYAVSEVHRDGGVSYRGLDAQVEHLAVRNHVDLNVLVLERSLLDEVGGFDTSLRRTVDYDLAWRVAQRVRLLHLPFVGVRYDDDRGAADRLSVRELRSWKDEVRRRHLVDWDALAAVARTPGRVSVVVVAQDGWRTAWRAVRSALAGDPDGGEDVEVVVVDPGHRPSTGRVLGALALREPRVRVLTAPDPVSTPLGLDLGLALTTGEHVLVLAHHAVLPDGALGRLRSSLGPGVRAAGPLTTDWRDLVAGGGWTFPRRAAPPVALLAEHPREDARRLGAVVDVPALAGDALLLRAEDLVRVRGADPLLVDEGWDVDLCLRLREVLGGSFVLRTDVEVVVGTRVAPRPRPLVPRPAREQQRTTDRGLLRQRWAGREPDVGDQLWRAAGLAVAHLAPVVDPPADDPAAPAAVRPVTVRPARHAAGGGPSLRWAIQTATPPGVGGRHWGDGYFAESLAGALRDLGQEVVVDGRAALGRRTARLDDVVLGLRGKIPLRPQPGAVNLLWVISHPDLVTTAEMAQYERVFGASRTWSAAATGRAGRPVVPLLQATDPSRFHPDAVVRGESHEVVFVGNSRGVDRPVVSGLLAAGVDVAVVGGGWEGRLPEGVLRATHVPNSELAGVYRGAGVVLNDHWEDMRREGFASNRLFDAAATGALVVSDRVVGVDDVFGGLVQWYDDVPGLVDLVRRGPRAFPSGARRWDAAERVRREHSFAARARVLLEAASAVRQGGPPALAG</sequence>
<dbReference type="EMBL" id="JBBIAA010000012">
    <property type="protein sequence ID" value="MEJ5945816.1"/>
    <property type="molecule type" value="Genomic_DNA"/>
</dbReference>
<feature type="domain" description="Spore protein YkvP/CgeB glycosyl transferase-like" evidence="5">
    <location>
        <begin position="910"/>
        <end position="1041"/>
    </location>
</feature>
<feature type="domain" description="Glycosyltransferase 2-like" evidence="4">
    <location>
        <begin position="448"/>
        <end position="549"/>
    </location>
</feature>
<keyword evidence="2 6" id="KW-0328">Glycosyltransferase</keyword>
<dbReference type="InterPro" id="IPR055259">
    <property type="entry name" value="YkvP/CgeB_Glyco_trans-like"/>
</dbReference>
<protein>
    <submittedName>
        <fullName evidence="6">Glycosyltransferase</fullName>
        <ecNumber evidence="6">2.4.-.-</ecNumber>
    </submittedName>
</protein>
<evidence type="ECO:0000256" key="3">
    <source>
        <dbReference type="ARBA" id="ARBA00022679"/>
    </source>
</evidence>
<evidence type="ECO:0000256" key="2">
    <source>
        <dbReference type="ARBA" id="ARBA00022676"/>
    </source>
</evidence>
<comment type="similarity">
    <text evidence="1">Belongs to the glycosyltransferase 2 family.</text>
</comment>
<name>A0ABU8RL87_9ACTN</name>
<dbReference type="EC" id="2.4.-.-" evidence="6"/>
<dbReference type="InterPro" id="IPR001173">
    <property type="entry name" value="Glyco_trans_2-like"/>
</dbReference>
<evidence type="ECO:0000256" key="1">
    <source>
        <dbReference type="ARBA" id="ARBA00006739"/>
    </source>
</evidence>
<evidence type="ECO:0000313" key="7">
    <source>
        <dbReference type="Proteomes" id="UP001387100"/>
    </source>
</evidence>
<dbReference type="InterPro" id="IPR029044">
    <property type="entry name" value="Nucleotide-diphossugar_trans"/>
</dbReference>
<dbReference type="Pfam" id="PF13524">
    <property type="entry name" value="Glyco_trans_1_2"/>
    <property type="match status" value="1"/>
</dbReference>
<dbReference type="PANTHER" id="PTHR43685">
    <property type="entry name" value="GLYCOSYLTRANSFERASE"/>
    <property type="match status" value="1"/>
</dbReference>
<dbReference type="GO" id="GO:0016757">
    <property type="term" value="F:glycosyltransferase activity"/>
    <property type="evidence" value="ECO:0007669"/>
    <property type="project" value="UniProtKB-KW"/>
</dbReference>
<proteinExistence type="inferred from homology"/>
<comment type="caution">
    <text evidence="6">The sequence shown here is derived from an EMBL/GenBank/DDBJ whole genome shotgun (WGS) entry which is preliminary data.</text>
</comment>
<evidence type="ECO:0000259" key="5">
    <source>
        <dbReference type="Pfam" id="PF13524"/>
    </source>
</evidence>
<dbReference type="CDD" id="cd00761">
    <property type="entry name" value="Glyco_tranf_GTA_type"/>
    <property type="match status" value="1"/>
</dbReference>
<dbReference type="Proteomes" id="UP001387100">
    <property type="component" value="Unassembled WGS sequence"/>
</dbReference>
<organism evidence="6 7">
    <name type="scientific">Pseudokineococcus basanitobsidens</name>
    <dbReference type="NCBI Taxonomy" id="1926649"/>
    <lineage>
        <taxon>Bacteria</taxon>
        <taxon>Bacillati</taxon>
        <taxon>Actinomycetota</taxon>
        <taxon>Actinomycetes</taxon>
        <taxon>Kineosporiales</taxon>
        <taxon>Kineosporiaceae</taxon>
        <taxon>Pseudokineococcus</taxon>
    </lineage>
</organism>
<dbReference type="InterPro" id="IPR050834">
    <property type="entry name" value="Glycosyltransf_2"/>
</dbReference>
<feature type="domain" description="Glycosyltransferase 2-like" evidence="4">
    <location>
        <begin position="215"/>
        <end position="341"/>
    </location>
</feature>
<evidence type="ECO:0000313" key="6">
    <source>
        <dbReference type="EMBL" id="MEJ5945816.1"/>
    </source>
</evidence>
<dbReference type="RefSeq" id="WP_339575201.1">
    <property type="nucleotide sequence ID" value="NZ_JBBIAA010000012.1"/>
</dbReference>
<accession>A0ABU8RL87</accession>
<keyword evidence="7" id="KW-1185">Reference proteome</keyword>
<dbReference type="PANTHER" id="PTHR43685:SF5">
    <property type="entry name" value="GLYCOSYLTRANSFERASE EPSE-RELATED"/>
    <property type="match status" value="1"/>
</dbReference>
<reference evidence="6 7" key="1">
    <citation type="journal article" date="2017" name="Int. J. Syst. Evol. Microbiol.">
        <title>Pseudokineococcus basanitobsidens sp. nov., isolated from volcanic rock.</title>
        <authorList>
            <person name="Lee D.W."/>
            <person name="Park M.Y."/>
            <person name="Kim J.J."/>
            <person name="Kim B.S."/>
        </authorList>
    </citation>
    <scope>NUCLEOTIDE SEQUENCE [LARGE SCALE GENOMIC DNA]</scope>
    <source>
        <strain evidence="6 7">DSM 103726</strain>
    </source>
</reference>
<dbReference type="Pfam" id="PF00535">
    <property type="entry name" value="Glycos_transf_2"/>
    <property type="match status" value="2"/>
</dbReference>
<keyword evidence="3 6" id="KW-0808">Transferase</keyword>
<gene>
    <name evidence="6" type="ORF">WDZ17_10985</name>
</gene>
<dbReference type="SUPFAM" id="SSF53448">
    <property type="entry name" value="Nucleotide-diphospho-sugar transferases"/>
    <property type="match status" value="2"/>
</dbReference>
<dbReference type="Gene3D" id="3.90.550.10">
    <property type="entry name" value="Spore Coat Polysaccharide Biosynthesis Protein SpsA, Chain A"/>
    <property type="match status" value="2"/>
</dbReference>
<evidence type="ECO:0000259" key="4">
    <source>
        <dbReference type="Pfam" id="PF00535"/>
    </source>
</evidence>